<dbReference type="AlphaFoldDB" id="A0A7Y9J1A3"/>
<dbReference type="InterPro" id="IPR000412">
    <property type="entry name" value="ABC_2_transport"/>
</dbReference>
<dbReference type="Proteomes" id="UP000521922">
    <property type="component" value="Unassembled WGS sequence"/>
</dbReference>
<evidence type="ECO:0000313" key="9">
    <source>
        <dbReference type="Proteomes" id="UP000521922"/>
    </source>
</evidence>
<keyword evidence="2 6" id="KW-0812">Transmembrane</keyword>
<feature type="transmembrane region" description="Helical" evidence="6">
    <location>
        <begin position="175"/>
        <end position="194"/>
    </location>
</feature>
<dbReference type="EMBL" id="JACCBB010000001">
    <property type="protein sequence ID" value="NYD22868.1"/>
    <property type="molecule type" value="Genomic_DNA"/>
</dbReference>
<feature type="transmembrane region" description="Helical" evidence="6">
    <location>
        <begin position="238"/>
        <end position="260"/>
    </location>
</feature>
<keyword evidence="4 6" id="KW-0472">Membrane</keyword>
<evidence type="ECO:0000256" key="6">
    <source>
        <dbReference type="SAM" id="Phobius"/>
    </source>
</evidence>
<evidence type="ECO:0000256" key="4">
    <source>
        <dbReference type="ARBA" id="ARBA00023136"/>
    </source>
</evidence>
<accession>A0A7Y9J1A3</accession>
<gene>
    <name evidence="8" type="ORF">BJ968_002408</name>
</gene>
<protein>
    <submittedName>
        <fullName evidence="8">ABC-2 type transport system permease protein</fullName>
    </submittedName>
</protein>
<comment type="subcellular location">
    <subcellularLocation>
        <location evidence="1">Membrane</location>
        <topology evidence="1">Multi-pass membrane protein</topology>
    </subcellularLocation>
</comment>
<comment type="caution">
    <text evidence="8">The sequence shown here is derived from an EMBL/GenBank/DDBJ whole genome shotgun (WGS) entry which is preliminary data.</text>
</comment>
<name>A0A7Y9J1A3_9ACTN</name>
<dbReference type="InterPro" id="IPR013525">
    <property type="entry name" value="ABC2_TM"/>
</dbReference>
<dbReference type="GO" id="GO:0043190">
    <property type="term" value="C:ATP-binding cassette (ABC) transporter complex"/>
    <property type="evidence" value="ECO:0007669"/>
    <property type="project" value="InterPro"/>
</dbReference>
<organism evidence="8 9">
    <name type="scientific">Kineococcus aurantiacus</name>
    <dbReference type="NCBI Taxonomy" id="37633"/>
    <lineage>
        <taxon>Bacteria</taxon>
        <taxon>Bacillati</taxon>
        <taxon>Actinomycetota</taxon>
        <taxon>Actinomycetes</taxon>
        <taxon>Kineosporiales</taxon>
        <taxon>Kineosporiaceae</taxon>
        <taxon>Kineococcus</taxon>
    </lineage>
</organism>
<dbReference type="Pfam" id="PF12698">
    <property type="entry name" value="ABC2_membrane_3"/>
    <property type="match status" value="1"/>
</dbReference>
<evidence type="ECO:0000256" key="2">
    <source>
        <dbReference type="ARBA" id="ARBA00022692"/>
    </source>
</evidence>
<dbReference type="PIRSF" id="PIRSF006648">
    <property type="entry name" value="DrrB"/>
    <property type="match status" value="1"/>
</dbReference>
<reference evidence="8 9" key="1">
    <citation type="submission" date="2020-07" db="EMBL/GenBank/DDBJ databases">
        <title>Sequencing the genomes of 1000 actinobacteria strains.</title>
        <authorList>
            <person name="Klenk H.-P."/>
        </authorList>
    </citation>
    <scope>NUCLEOTIDE SEQUENCE [LARGE SCALE GENOMIC DNA]</scope>
    <source>
        <strain evidence="8 9">DSM 7487</strain>
    </source>
</reference>
<dbReference type="GO" id="GO:0046677">
    <property type="term" value="P:response to antibiotic"/>
    <property type="evidence" value="ECO:0007669"/>
    <property type="project" value="UniProtKB-KW"/>
</dbReference>
<evidence type="ECO:0000256" key="1">
    <source>
        <dbReference type="ARBA" id="ARBA00004141"/>
    </source>
</evidence>
<evidence type="ECO:0000256" key="3">
    <source>
        <dbReference type="ARBA" id="ARBA00022989"/>
    </source>
</evidence>
<evidence type="ECO:0000313" key="8">
    <source>
        <dbReference type="EMBL" id="NYD22868.1"/>
    </source>
</evidence>
<keyword evidence="5" id="KW-0046">Antibiotic resistance</keyword>
<evidence type="ECO:0000256" key="5">
    <source>
        <dbReference type="ARBA" id="ARBA00023251"/>
    </source>
</evidence>
<feature type="domain" description="ABC-2 type transporter transmembrane" evidence="7">
    <location>
        <begin position="71"/>
        <end position="257"/>
    </location>
</feature>
<keyword evidence="3 6" id="KW-1133">Transmembrane helix</keyword>
<feature type="transmembrane region" description="Helical" evidence="6">
    <location>
        <begin position="143"/>
        <end position="168"/>
    </location>
</feature>
<dbReference type="PANTHER" id="PTHR43229:SF3">
    <property type="entry name" value="ABC-TYPE MULTIDRUG TRANSPORT SYSTEM, PERMEASE COMPONENT"/>
    <property type="match status" value="1"/>
</dbReference>
<dbReference type="InterPro" id="IPR051784">
    <property type="entry name" value="Nod_factor_ABC_transporter"/>
</dbReference>
<dbReference type="GO" id="GO:0140359">
    <property type="term" value="F:ABC-type transporter activity"/>
    <property type="evidence" value="ECO:0007669"/>
    <property type="project" value="InterPro"/>
</dbReference>
<feature type="transmembrane region" description="Helical" evidence="6">
    <location>
        <begin position="30"/>
        <end position="48"/>
    </location>
</feature>
<sequence length="269" mass="27807">MTTTLTGSRLGFARLAVVTEARAGLRRPEFAVLGMTLPVILYAIFGLPDAGDELPGGTPTGVVMLAGIGCYGALTLGIVVFGEDVAKDRGRGWLRTLAATPVPTGAYQLGKLGAGFVHGLLMVTALCLFAGLVGAVSLTAREWVVLGALLVAGVLAFSPLGFAIAYLARPRAAVVVTNVLFLPLSFVSGLFVPLSELPDVIGQVARWLPSHHFGQVVLHAVADDADIARLTGLGTQPVGVHVAWVLGSAVLFTVVALAAAHREAVTRRG</sequence>
<feature type="transmembrane region" description="Helical" evidence="6">
    <location>
        <begin position="60"/>
        <end position="81"/>
    </location>
</feature>
<keyword evidence="9" id="KW-1185">Reference proteome</keyword>
<feature type="transmembrane region" description="Helical" evidence="6">
    <location>
        <begin position="116"/>
        <end position="137"/>
    </location>
</feature>
<proteinExistence type="predicted"/>
<evidence type="ECO:0000259" key="7">
    <source>
        <dbReference type="Pfam" id="PF12698"/>
    </source>
</evidence>
<dbReference type="RefSeq" id="WP_179752164.1">
    <property type="nucleotide sequence ID" value="NZ_BAAAGN010000037.1"/>
</dbReference>
<dbReference type="PANTHER" id="PTHR43229">
    <property type="entry name" value="NODULATION PROTEIN J"/>
    <property type="match status" value="1"/>
</dbReference>